<protein>
    <recommendedName>
        <fullName evidence="4">A-kinase anchor protein 13-like</fullName>
    </recommendedName>
</protein>
<feature type="compositionally biased region" description="Acidic residues" evidence="1">
    <location>
        <begin position="461"/>
        <end position="477"/>
    </location>
</feature>
<feature type="compositionally biased region" description="Basic and acidic residues" evidence="1">
    <location>
        <begin position="613"/>
        <end position="631"/>
    </location>
</feature>
<feature type="region of interest" description="Disordered" evidence="1">
    <location>
        <begin position="309"/>
        <end position="373"/>
    </location>
</feature>
<dbReference type="InterPro" id="IPR036770">
    <property type="entry name" value="Ankyrin_rpt-contain_sf"/>
</dbReference>
<proteinExistence type="predicted"/>
<evidence type="ECO:0000256" key="1">
    <source>
        <dbReference type="SAM" id="MobiDB-lite"/>
    </source>
</evidence>
<evidence type="ECO:0000313" key="2">
    <source>
        <dbReference type="EMBL" id="KAG5263858.1"/>
    </source>
</evidence>
<feature type="compositionally biased region" description="Acidic residues" evidence="1">
    <location>
        <begin position="895"/>
        <end position="904"/>
    </location>
</feature>
<dbReference type="PANTHER" id="PTHR13944:SF23">
    <property type="entry name" value="RHO GUANINE NUCLEOTIDE EXCHANGE FACTOR 18"/>
    <property type="match status" value="1"/>
</dbReference>
<evidence type="ECO:0008006" key="4">
    <source>
        <dbReference type="Google" id="ProtNLM"/>
    </source>
</evidence>
<dbReference type="AlphaFoldDB" id="A0AAV6FMC2"/>
<gene>
    <name evidence="2" type="ORF">AALO_G00269420</name>
</gene>
<feature type="compositionally biased region" description="Acidic residues" evidence="1">
    <location>
        <begin position="528"/>
        <end position="538"/>
    </location>
</feature>
<sequence length="1147" mass="122161">MKVNPQQAPLYGNCVLTVQLSDEELAQAQSQARDVEGAEFYLLFSGSRQTHLSTTLRTPEHGSLQALCPAHDCCESVLVTLCATSPGGGAVEQLGQARLQFVQDLAFDMAQFLVSTVGRTDGLDGVLMLDECQIPLRECERLDHNLALALRHLHLPEGWSLLGDHLAKDADPEPQETLLHFACRRGLLRVASFLLQQRGALEALRLPNKQGCTPTSLAHSRGHQGLLELLNREGVTERGSYTGPECHLSCGAGVLEHSPVLGTFSLSVGTEPGTALPSLQEHLEQLCHLIQRHAQHSEGGACVQGHERLEPEQPDPELESVCESVCESEIGLESQPTGQECSGERQTSESDEAREEPEQRDPLSSTHEQDDPLTTDISIENTHLQTHTHASAAGLPGEHAAPRASTPPLLVCSETSPQPIAGLGNQRDGEECVWENTEQRDSHTAEPPAATTAAEEHVELGDEEEKEEDAGVEEEAEITAPDNADAPAGLSPEPETGAEPDAAPGVICPTQGGVEGGREEDRGPQRAEEEEEEEEEQLPDQKHPSGLGGVADAAEARETAESPETAETAAEGTQTEAGEETAGTETTAAAAAAAAAADMGLTQSAQEPQSSDTDFRDCSQDVETDADREGDGEGEGEEWEDEAQEEAESREENEEFVDASSTSIEGENSLFVECSDSMLDATVHSSSQFEDPGLAKCPGHKEQRSEVDGTHEEACGENEVEVDQTAASAPPLEDSVETETELPSDHVSDSAETTFSEDVDSPGEQTKTAADSNCDGDITSPVSDSGCDLTSFATDPDVTSLDETAEGSSDTHLIDSTEADSSEPLTASVDSKEDLDGPECRAEGESEEEAEHQDQEDHPLSSDAPEMTEASQEREAHSDASLTYSEESRPASSDDTLEGLDEDSSTMSESEVGQKLDAPTGRPKRIRRRPDAQASDAPVCADAPPDTCDSEDASQRPSDVMPAGVADCAASDAISLSDITPAHEVESAQLRSVLTPRRILHTHTHLSQGSEEDREGVETSAMCVPEETHTLEGQGEPGEDETPESPCEAPSPGQVSEQVTAEVTEGVAEGVTEEFAPLPSPRATQSLEVPITLETTQEMQEEVPEEVTNADQQDSSTDEALPSVGSHMDSERPLHTLMAAGAPTRWA</sequence>
<dbReference type="Proteomes" id="UP000823561">
    <property type="component" value="Chromosome 21"/>
</dbReference>
<dbReference type="PANTHER" id="PTHR13944">
    <property type="entry name" value="AGAP007712-PA"/>
    <property type="match status" value="1"/>
</dbReference>
<dbReference type="GO" id="GO:0005886">
    <property type="term" value="C:plasma membrane"/>
    <property type="evidence" value="ECO:0007669"/>
    <property type="project" value="TreeGrafter"/>
</dbReference>
<dbReference type="EMBL" id="JADWDJ010000021">
    <property type="protein sequence ID" value="KAG5263858.1"/>
    <property type="molecule type" value="Genomic_DNA"/>
</dbReference>
<feature type="compositionally biased region" description="Basic and acidic residues" evidence="1">
    <location>
        <begin position="516"/>
        <end position="527"/>
    </location>
</feature>
<keyword evidence="3" id="KW-1185">Reference proteome</keyword>
<feature type="compositionally biased region" description="Low complexity" evidence="1">
    <location>
        <begin position="1059"/>
        <end position="1074"/>
    </location>
</feature>
<feature type="region of interest" description="Disordered" evidence="1">
    <location>
        <begin position="1001"/>
        <end position="1147"/>
    </location>
</feature>
<organism evidence="2 3">
    <name type="scientific">Alosa alosa</name>
    <name type="common">allis shad</name>
    <dbReference type="NCBI Taxonomy" id="278164"/>
    <lineage>
        <taxon>Eukaryota</taxon>
        <taxon>Metazoa</taxon>
        <taxon>Chordata</taxon>
        <taxon>Craniata</taxon>
        <taxon>Vertebrata</taxon>
        <taxon>Euteleostomi</taxon>
        <taxon>Actinopterygii</taxon>
        <taxon>Neopterygii</taxon>
        <taxon>Teleostei</taxon>
        <taxon>Clupei</taxon>
        <taxon>Clupeiformes</taxon>
        <taxon>Clupeoidei</taxon>
        <taxon>Clupeidae</taxon>
        <taxon>Alosa</taxon>
    </lineage>
</organism>
<feature type="compositionally biased region" description="Basic and acidic residues" evidence="1">
    <location>
        <begin position="830"/>
        <end position="844"/>
    </location>
</feature>
<comment type="caution">
    <text evidence="2">The sequence shown here is derived from an EMBL/GenBank/DDBJ whole genome shotgun (WGS) entry which is preliminary data.</text>
</comment>
<accession>A0AAV6FMC2</accession>
<evidence type="ECO:0000313" key="3">
    <source>
        <dbReference type="Proteomes" id="UP000823561"/>
    </source>
</evidence>
<feature type="region of interest" description="Disordered" evidence="1">
    <location>
        <begin position="683"/>
        <end position="964"/>
    </location>
</feature>
<name>A0AAV6FMC2_9TELE</name>
<dbReference type="GO" id="GO:0035023">
    <property type="term" value="P:regulation of Rho protein signal transduction"/>
    <property type="evidence" value="ECO:0007669"/>
    <property type="project" value="TreeGrafter"/>
</dbReference>
<dbReference type="SUPFAM" id="SSF48403">
    <property type="entry name" value="Ankyrin repeat"/>
    <property type="match status" value="1"/>
</dbReference>
<feature type="compositionally biased region" description="Polar residues" evidence="1">
    <location>
        <begin position="601"/>
        <end position="612"/>
    </location>
</feature>
<feature type="region of interest" description="Disordered" evidence="1">
    <location>
        <begin position="394"/>
        <end position="668"/>
    </location>
</feature>
<feature type="compositionally biased region" description="Polar residues" evidence="1">
    <location>
        <begin position="880"/>
        <end position="894"/>
    </location>
</feature>
<feature type="compositionally biased region" description="Low complexity" evidence="1">
    <location>
        <begin position="562"/>
        <end position="597"/>
    </location>
</feature>
<feature type="compositionally biased region" description="Basic and acidic residues" evidence="1">
    <location>
        <begin position="699"/>
        <end position="714"/>
    </location>
</feature>
<dbReference type="Gene3D" id="1.25.40.20">
    <property type="entry name" value="Ankyrin repeat-containing domain"/>
    <property type="match status" value="1"/>
</dbReference>
<feature type="compositionally biased region" description="Acidic residues" evidence="1">
    <location>
        <begin position="632"/>
        <end position="657"/>
    </location>
</feature>
<feature type="compositionally biased region" description="Polar residues" evidence="1">
    <location>
        <begin position="1082"/>
        <end position="1098"/>
    </location>
</feature>
<dbReference type="InterPro" id="IPR051632">
    <property type="entry name" value="Rho_GEF"/>
</dbReference>
<reference evidence="2" key="1">
    <citation type="submission" date="2020-10" db="EMBL/GenBank/DDBJ databases">
        <title>Chromosome-scale genome assembly of the Allis shad, Alosa alosa.</title>
        <authorList>
            <person name="Margot Z."/>
            <person name="Christophe K."/>
            <person name="Cabau C."/>
            <person name="Louis A."/>
            <person name="Berthelot C."/>
            <person name="Parey E."/>
            <person name="Roest Crollius H."/>
            <person name="Montfort J."/>
            <person name="Robinson-Rechavi M."/>
            <person name="Bucao C."/>
            <person name="Bouchez O."/>
            <person name="Gislard M."/>
            <person name="Lluch J."/>
            <person name="Milhes M."/>
            <person name="Lampietro C."/>
            <person name="Lopez Roques C."/>
            <person name="Donnadieu C."/>
            <person name="Braasch I."/>
            <person name="Desvignes T."/>
            <person name="Postlethwait J."/>
            <person name="Bobe J."/>
            <person name="Guiguen Y."/>
        </authorList>
    </citation>
    <scope>NUCLEOTIDE SEQUENCE</scope>
    <source>
        <strain evidence="2">M-15738</strain>
        <tissue evidence="2">Blood</tissue>
    </source>
</reference>